<gene>
    <name evidence="2" type="ORF">DYB36_010229</name>
</gene>
<reference evidence="2 3" key="1">
    <citation type="submission" date="2018-08" db="EMBL/GenBank/DDBJ databases">
        <title>Aphanomyces genome sequencing and annotation.</title>
        <authorList>
            <person name="Minardi D."/>
            <person name="Oidtmann B."/>
            <person name="Van Der Giezen M."/>
            <person name="Studholme D.J."/>
        </authorList>
    </citation>
    <scope>NUCLEOTIDE SEQUENCE [LARGE SCALE GENOMIC DNA]</scope>
    <source>
        <strain evidence="2 3">Kv</strain>
    </source>
</reference>
<protein>
    <submittedName>
        <fullName evidence="2">Uncharacterized protein</fullName>
    </submittedName>
</protein>
<comment type="caution">
    <text evidence="2">The sequence shown here is derived from an EMBL/GenBank/DDBJ whole genome shotgun (WGS) entry which is preliminary data.</text>
</comment>
<evidence type="ECO:0000313" key="2">
    <source>
        <dbReference type="EMBL" id="RHY02832.1"/>
    </source>
</evidence>
<evidence type="ECO:0000313" key="3">
    <source>
        <dbReference type="Proteomes" id="UP000265427"/>
    </source>
</evidence>
<feature type="compositionally biased region" description="Basic residues" evidence="1">
    <location>
        <begin position="173"/>
        <end position="188"/>
    </location>
</feature>
<name>A0A397A5F5_APHAT</name>
<feature type="region of interest" description="Disordered" evidence="1">
    <location>
        <begin position="153"/>
        <end position="188"/>
    </location>
</feature>
<dbReference type="PANTHER" id="PTHR37558">
    <property type="entry name" value="HTH CENPB-TYPE DOMAIN-CONTAINING PROTEIN"/>
    <property type="match status" value="1"/>
</dbReference>
<sequence>MDNTKTSSLEGSDKKPSQSFMSASDDIALLNEVSFSRPWESRRSAARLAWEEIAKKLTTDASLSAFKSGPALRKRTEFLLKKHAANEHASLRKSGSTEEYDVRTQLLTDVATRMADYEQYKEVNLDLDRQKMQGLINSGEAIRQMALQATSKEFNGVSSSSSDGDNGIPHTGTNKKRKAITGKLRSKKTRTKRESLDLLMSGVSAGVSKLSKADDEMAVIQRERLEFDREQAALAREQLSFAREQAIVAEQRYAESQRVMIALLQEFVESKKQEK</sequence>
<feature type="compositionally biased region" description="Polar residues" evidence="1">
    <location>
        <begin position="1"/>
        <end position="10"/>
    </location>
</feature>
<organism evidence="2 3">
    <name type="scientific">Aphanomyces astaci</name>
    <name type="common">Crayfish plague agent</name>
    <dbReference type="NCBI Taxonomy" id="112090"/>
    <lineage>
        <taxon>Eukaryota</taxon>
        <taxon>Sar</taxon>
        <taxon>Stramenopiles</taxon>
        <taxon>Oomycota</taxon>
        <taxon>Saprolegniomycetes</taxon>
        <taxon>Saprolegniales</taxon>
        <taxon>Verrucalvaceae</taxon>
        <taxon>Aphanomyces</taxon>
    </lineage>
</organism>
<feature type="region of interest" description="Disordered" evidence="1">
    <location>
        <begin position="1"/>
        <end position="21"/>
    </location>
</feature>
<proteinExistence type="predicted"/>
<dbReference type="Proteomes" id="UP000265427">
    <property type="component" value="Unassembled WGS sequence"/>
</dbReference>
<evidence type="ECO:0000256" key="1">
    <source>
        <dbReference type="SAM" id="MobiDB-lite"/>
    </source>
</evidence>
<dbReference type="EMBL" id="QUSZ01007343">
    <property type="protein sequence ID" value="RHY02832.1"/>
    <property type="molecule type" value="Genomic_DNA"/>
</dbReference>
<dbReference type="VEuPathDB" id="FungiDB:H257_04948"/>
<accession>A0A397A5F5</accession>
<dbReference type="AlphaFoldDB" id="A0A397A5F5"/>
<dbReference type="PANTHER" id="PTHR37558:SF1">
    <property type="entry name" value="HTH CENPB-TYPE DOMAIN-CONTAINING PROTEIN"/>
    <property type="match status" value="1"/>
</dbReference>